<evidence type="ECO:0000313" key="11">
    <source>
        <dbReference type="EMBL" id="MFC2999654.1"/>
    </source>
</evidence>
<feature type="transmembrane region" description="Helical" evidence="9">
    <location>
        <begin position="91"/>
        <end position="114"/>
    </location>
</feature>
<evidence type="ECO:0000256" key="5">
    <source>
        <dbReference type="ARBA" id="ARBA00022692"/>
    </source>
</evidence>
<dbReference type="InterPro" id="IPR007387">
    <property type="entry name" value="TRAP_DctQ"/>
</dbReference>
<gene>
    <name evidence="11" type="ORF">ACFOD3_07110</name>
</gene>
<comment type="caution">
    <text evidence="9">Lacks conserved residue(s) required for the propagation of feature annotation.</text>
</comment>
<reference evidence="12" key="1">
    <citation type="journal article" date="2019" name="Int. J. Syst. Evol. Microbiol.">
        <title>The Global Catalogue of Microorganisms (GCM) 10K type strain sequencing project: providing services to taxonomists for standard genome sequencing and annotation.</title>
        <authorList>
            <consortium name="The Broad Institute Genomics Platform"/>
            <consortium name="The Broad Institute Genome Sequencing Center for Infectious Disease"/>
            <person name="Wu L."/>
            <person name="Ma J."/>
        </authorList>
    </citation>
    <scope>NUCLEOTIDE SEQUENCE [LARGE SCALE GENOMIC DNA]</scope>
    <source>
        <strain evidence="12">CGMCC 1.16855</strain>
    </source>
</reference>
<evidence type="ECO:0000256" key="1">
    <source>
        <dbReference type="ARBA" id="ARBA00004429"/>
    </source>
</evidence>
<feature type="transmembrane region" description="Helical" evidence="9">
    <location>
        <begin position="48"/>
        <end position="71"/>
    </location>
</feature>
<evidence type="ECO:0000256" key="3">
    <source>
        <dbReference type="ARBA" id="ARBA00022475"/>
    </source>
</evidence>
<keyword evidence="12" id="KW-1185">Reference proteome</keyword>
<dbReference type="RefSeq" id="WP_246602474.1">
    <property type="nucleotide sequence ID" value="NZ_JAFNJS010000002.1"/>
</dbReference>
<dbReference type="EMBL" id="JBHRSB010000002">
    <property type="protein sequence ID" value="MFC2999654.1"/>
    <property type="molecule type" value="Genomic_DNA"/>
</dbReference>
<keyword evidence="2 9" id="KW-0813">Transport</keyword>
<dbReference type="PANTHER" id="PTHR35011:SF2">
    <property type="entry name" value="2,3-DIKETO-L-GULONATE TRAP TRANSPORTER SMALL PERMEASE PROTEIN YIAM"/>
    <property type="match status" value="1"/>
</dbReference>
<name>A0ABV7BTX5_9PROT</name>
<comment type="function">
    <text evidence="9">Part of the tripartite ATP-independent periplasmic (TRAP) transport system.</text>
</comment>
<comment type="caution">
    <text evidence="11">The sequence shown here is derived from an EMBL/GenBank/DDBJ whole genome shotgun (WGS) entry which is preliminary data.</text>
</comment>
<keyword evidence="6 9" id="KW-1133">Transmembrane helix</keyword>
<evidence type="ECO:0000256" key="2">
    <source>
        <dbReference type="ARBA" id="ARBA00022448"/>
    </source>
</evidence>
<evidence type="ECO:0000256" key="8">
    <source>
        <dbReference type="ARBA" id="ARBA00038436"/>
    </source>
</evidence>
<organism evidence="11 12">
    <name type="scientific">Falsiroseomonas tokyonensis</name>
    <dbReference type="NCBI Taxonomy" id="430521"/>
    <lineage>
        <taxon>Bacteria</taxon>
        <taxon>Pseudomonadati</taxon>
        <taxon>Pseudomonadota</taxon>
        <taxon>Alphaproteobacteria</taxon>
        <taxon>Acetobacterales</taxon>
        <taxon>Roseomonadaceae</taxon>
        <taxon>Falsiroseomonas</taxon>
    </lineage>
</organism>
<keyword evidence="3" id="KW-1003">Cell membrane</keyword>
<comment type="subcellular location">
    <subcellularLocation>
        <location evidence="1 9">Cell inner membrane</location>
        <topology evidence="1 9">Multi-pass membrane protein</topology>
    </subcellularLocation>
</comment>
<sequence length="198" mass="20840">MNMMNVVPLQVTGAATLAVVLLALWAGSGGGARAMVRAAVLRLDRISTGLAAILACLALAIAVAAGLWQVFARFATETPSIWSEALVRTALIWMAYLGVALALRGGALVSIDVAHRLSAGALQRGLEAAALACSLSLMGIMFWFGWTMAQRVQFQEMAGLEVSMSWGYAAIPIGAVFAMVGALAHFLDRRAEELEYAA</sequence>
<accession>A0ABV7BTX5</accession>
<feature type="transmembrane region" description="Helical" evidence="9">
    <location>
        <begin position="126"/>
        <end position="146"/>
    </location>
</feature>
<feature type="domain" description="Tripartite ATP-independent periplasmic transporters DctQ component" evidence="10">
    <location>
        <begin position="64"/>
        <end position="189"/>
    </location>
</feature>
<evidence type="ECO:0000256" key="6">
    <source>
        <dbReference type="ARBA" id="ARBA00022989"/>
    </source>
</evidence>
<comment type="subunit">
    <text evidence="9">The complex comprises the extracytoplasmic solute receptor protein and the two transmembrane proteins.</text>
</comment>
<evidence type="ECO:0000313" key="12">
    <source>
        <dbReference type="Proteomes" id="UP001595420"/>
    </source>
</evidence>
<feature type="transmembrane region" description="Helical" evidence="9">
    <location>
        <begin position="6"/>
        <end position="27"/>
    </location>
</feature>
<dbReference type="Pfam" id="PF04290">
    <property type="entry name" value="DctQ"/>
    <property type="match status" value="1"/>
</dbReference>
<evidence type="ECO:0000256" key="9">
    <source>
        <dbReference type="RuleBase" id="RU369079"/>
    </source>
</evidence>
<evidence type="ECO:0000256" key="4">
    <source>
        <dbReference type="ARBA" id="ARBA00022519"/>
    </source>
</evidence>
<keyword evidence="5 9" id="KW-0812">Transmembrane</keyword>
<keyword evidence="7 9" id="KW-0472">Membrane</keyword>
<evidence type="ECO:0000256" key="7">
    <source>
        <dbReference type="ARBA" id="ARBA00023136"/>
    </source>
</evidence>
<evidence type="ECO:0000259" key="10">
    <source>
        <dbReference type="Pfam" id="PF04290"/>
    </source>
</evidence>
<dbReference type="Proteomes" id="UP001595420">
    <property type="component" value="Unassembled WGS sequence"/>
</dbReference>
<proteinExistence type="inferred from homology"/>
<keyword evidence="4 9" id="KW-0997">Cell inner membrane</keyword>
<dbReference type="InterPro" id="IPR055348">
    <property type="entry name" value="DctQ"/>
</dbReference>
<feature type="transmembrane region" description="Helical" evidence="9">
    <location>
        <begin position="166"/>
        <end position="187"/>
    </location>
</feature>
<dbReference type="PANTHER" id="PTHR35011">
    <property type="entry name" value="2,3-DIKETO-L-GULONATE TRAP TRANSPORTER SMALL PERMEASE PROTEIN YIAM"/>
    <property type="match status" value="1"/>
</dbReference>
<comment type="similarity">
    <text evidence="8 9">Belongs to the TRAP transporter small permease family.</text>
</comment>
<protein>
    <recommendedName>
        <fullName evidence="9">TRAP transporter small permease protein</fullName>
    </recommendedName>
</protein>